<dbReference type="RefSeq" id="WP_212324358.1">
    <property type="nucleotide sequence ID" value="NZ_AP024463.1"/>
</dbReference>
<evidence type="ECO:0000313" key="3">
    <source>
        <dbReference type="Proteomes" id="UP000678513"/>
    </source>
</evidence>
<dbReference type="Proteomes" id="UP000678513">
    <property type="component" value="Chromosome"/>
</dbReference>
<reference evidence="2 3" key="1">
    <citation type="submission" date="2021-03" db="EMBL/GenBank/DDBJ databases">
        <title>Human Oral Microbial Genomes.</title>
        <authorList>
            <person name="Johnston C.D."/>
            <person name="Chen T."/>
            <person name="Dewhirst F.E."/>
        </authorList>
    </citation>
    <scope>NUCLEOTIDE SEQUENCE [LARGE SCALE GENOMIC DNA]</scope>
    <source>
        <strain evidence="2 3">DSMZ 100122</strain>
    </source>
</reference>
<name>A0ABX7Y6J7_9ACTN</name>
<feature type="transmembrane region" description="Helical" evidence="1">
    <location>
        <begin position="35"/>
        <end position="57"/>
    </location>
</feature>
<sequence length="121" mass="12887">MFKTMFRPIVTVILLVLLVPTVAIGSEISGRLDEVKTVGGLAVAVLVCLLLVVLLILGGGHPKLAMAFLGGGGVMVAAVAWLFPGWYQMLLFLGMAFMFGLCVWAGITVTEMTTDESKSHF</sequence>
<feature type="transmembrane region" description="Helical" evidence="1">
    <location>
        <begin position="64"/>
        <end position="83"/>
    </location>
</feature>
<keyword evidence="1" id="KW-0472">Membrane</keyword>
<keyword evidence="1" id="KW-0812">Transmembrane</keyword>
<protein>
    <submittedName>
        <fullName evidence="2">Uncharacterized protein</fullName>
    </submittedName>
</protein>
<gene>
    <name evidence="2" type="ORF">J5A65_01430</name>
</gene>
<evidence type="ECO:0000313" key="2">
    <source>
        <dbReference type="EMBL" id="QUC08441.1"/>
    </source>
</evidence>
<accession>A0ABX7Y6J7</accession>
<evidence type="ECO:0000256" key="1">
    <source>
        <dbReference type="SAM" id="Phobius"/>
    </source>
</evidence>
<keyword evidence="1" id="KW-1133">Transmembrane helix</keyword>
<dbReference type="EMBL" id="CP072384">
    <property type="protein sequence ID" value="QUC08441.1"/>
    <property type="molecule type" value="Genomic_DNA"/>
</dbReference>
<feature type="transmembrane region" description="Helical" evidence="1">
    <location>
        <begin position="89"/>
        <end position="109"/>
    </location>
</feature>
<organism evidence="2 3">
    <name type="scientific">Arachnia rubra</name>
    <dbReference type="NCBI Taxonomy" id="1547448"/>
    <lineage>
        <taxon>Bacteria</taxon>
        <taxon>Bacillati</taxon>
        <taxon>Actinomycetota</taxon>
        <taxon>Actinomycetes</taxon>
        <taxon>Propionibacteriales</taxon>
        <taxon>Propionibacteriaceae</taxon>
        <taxon>Arachnia</taxon>
    </lineage>
</organism>
<proteinExistence type="predicted"/>
<keyword evidence="3" id="KW-1185">Reference proteome</keyword>